<feature type="domain" description="Tyr recombinase" evidence="3">
    <location>
        <begin position="16"/>
        <end position="119"/>
    </location>
</feature>
<evidence type="ECO:0000256" key="1">
    <source>
        <dbReference type="ARBA" id="ARBA00023172"/>
    </source>
</evidence>
<reference evidence="5" key="1">
    <citation type="submission" date="2023-07" db="EMBL/GenBank/DDBJ databases">
        <title>Whole genome shotgun sequence of Streptomyces achromogenes subsp. rubradiris NBRC 14000.</title>
        <authorList>
            <person name="Komaki H."/>
            <person name="Tamura T."/>
        </authorList>
    </citation>
    <scope>NUCLEOTIDE SEQUENCE [LARGE SCALE GENOMIC DNA]</scope>
    <source>
        <strain evidence="5">NBRC 14000</strain>
    </source>
</reference>
<gene>
    <name evidence="4" type="ORF">Srubr_70030</name>
</gene>
<dbReference type="Proteomes" id="UP000646738">
    <property type="component" value="Unassembled WGS sequence"/>
</dbReference>
<proteinExistence type="predicted"/>
<evidence type="ECO:0000313" key="4">
    <source>
        <dbReference type="EMBL" id="GHI57157.1"/>
    </source>
</evidence>
<accession>A0ABQ3RMR7</accession>
<organism evidence="4 5">
    <name type="scientific">Streptomyces rubradiris</name>
    <name type="common">Streptomyces achromogenes subsp. rubradiris</name>
    <dbReference type="NCBI Taxonomy" id="285531"/>
    <lineage>
        <taxon>Bacteria</taxon>
        <taxon>Bacillati</taxon>
        <taxon>Actinomycetota</taxon>
        <taxon>Actinomycetes</taxon>
        <taxon>Kitasatosporales</taxon>
        <taxon>Streptomycetaceae</taxon>
        <taxon>Streptomyces</taxon>
    </lineage>
</organism>
<name>A0ABQ3RMR7_STRRR</name>
<dbReference type="InterPro" id="IPR013762">
    <property type="entry name" value="Integrase-like_cat_sf"/>
</dbReference>
<sequence length="172" mass="18918">MAKCHEVDALADAAGVYRVFILLLAYTGLRWGEASALKVGRVDLDACRTHIVEAYVEDNGRLYLGTPKNHERRSVPIPRFLAGELKPHVEGRDEDGLLFTAPQGGPLRARNFRRARTATTCPNGQSSRWRRSSPSPTPSRRSTGCSCSWRPSPPCGSGSWRPCGHGMSTWKG</sequence>
<feature type="region of interest" description="Disordered" evidence="2">
    <location>
        <begin position="95"/>
        <end position="172"/>
    </location>
</feature>
<dbReference type="SUPFAM" id="SSF56349">
    <property type="entry name" value="DNA breaking-rejoining enzymes"/>
    <property type="match status" value="1"/>
</dbReference>
<evidence type="ECO:0000313" key="5">
    <source>
        <dbReference type="Proteomes" id="UP000646738"/>
    </source>
</evidence>
<dbReference type="InterPro" id="IPR011010">
    <property type="entry name" value="DNA_brk_join_enz"/>
</dbReference>
<evidence type="ECO:0000259" key="3">
    <source>
        <dbReference type="Pfam" id="PF00589"/>
    </source>
</evidence>
<keyword evidence="5" id="KW-1185">Reference proteome</keyword>
<keyword evidence="1" id="KW-0233">DNA recombination</keyword>
<dbReference type="Gene3D" id="1.10.443.10">
    <property type="entry name" value="Intergrase catalytic core"/>
    <property type="match status" value="1"/>
</dbReference>
<evidence type="ECO:0000256" key="2">
    <source>
        <dbReference type="SAM" id="MobiDB-lite"/>
    </source>
</evidence>
<protein>
    <recommendedName>
        <fullName evidence="3">Tyr recombinase domain-containing protein</fullName>
    </recommendedName>
</protein>
<dbReference type="InterPro" id="IPR002104">
    <property type="entry name" value="Integrase_catalytic"/>
</dbReference>
<dbReference type="EMBL" id="BNEA01000015">
    <property type="protein sequence ID" value="GHI57157.1"/>
    <property type="molecule type" value="Genomic_DNA"/>
</dbReference>
<feature type="compositionally biased region" description="Low complexity" evidence="2">
    <location>
        <begin position="132"/>
        <end position="143"/>
    </location>
</feature>
<comment type="caution">
    <text evidence="4">The sequence shown here is derived from an EMBL/GenBank/DDBJ whole genome shotgun (WGS) entry which is preliminary data.</text>
</comment>
<dbReference type="Pfam" id="PF00589">
    <property type="entry name" value="Phage_integrase"/>
    <property type="match status" value="1"/>
</dbReference>